<evidence type="ECO:0000256" key="8">
    <source>
        <dbReference type="ARBA" id="ARBA00023012"/>
    </source>
</evidence>
<dbReference type="PANTHER" id="PTHR24421">
    <property type="entry name" value="NITRATE/NITRITE SENSOR PROTEIN NARX-RELATED"/>
    <property type="match status" value="1"/>
</dbReference>
<organism evidence="11 12">
    <name type="scientific">Bifidobacterium olomucense</name>
    <dbReference type="NCBI Taxonomy" id="2675324"/>
    <lineage>
        <taxon>Bacteria</taxon>
        <taxon>Bacillati</taxon>
        <taxon>Actinomycetota</taxon>
        <taxon>Actinomycetes</taxon>
        <taxon>Bifidobacteriales</taxon>
        <taxon>Bifidobacteriaceae</taxon>
        <taxon>Bifidobacterium</taxon>
    </lineage>
</organism>
<comment type="caution">
    <text evidence="11">The sequence shown here is derived from an EMBL/GenBank/DDBJ whole genome shotgun (WGS) entry which is preliminary data.</text>
</comment>
<evidence type="ECO:0000256" key="1">
    <source>
        <dbReference type="ARBA" id="ARBA00000085"/>
    </source>
</evidence>
<dbReference type="Gene3D" id="3.30.565.10">
    <property type="entry name" value="Histidine kinase-like ATPase, C-terminal domain"/>
    <property type="match status" value="1"/>
</dbReference>
<feature type="transmembrane region" description="Helical" evidence="9">
    <location>
        <begin position="52"/>
        <end position="70"/>
    </location>
</feature>
<dbReference type="Gene3D" id="1.20.5.1930">
    <property type="match status" value="1"/>
</dbReference>
<evidence type="ECO:0000256" key="3">
    <source>
        <dbReference type="ARBA" id="ARBA00022553"/>
    </source>
</evidence>
<dbReference type="InterPro" id="IPR050482">
    <property type="entry name" value="Sensor_HK_TwoCompSys"/>
</dbReference>
<dbReference type="AlphaFoldDB" id="A0A7Y0HXB3"/>
<evidence type="ECO:0000259" key="10">
    <source>
        <dbReference type="Pfam" id="PF07730"/>
    </source>
</evidence>
<dbReference type="EC" id="2.7.13.3" evidence="2"/>
<dbReference type="GO" id="GO:0046983">
    <property type="term" value="F:protein dimerization activity"/>
    <property type="evidence" value="ECO:0007669"/>
    <property type="project" value="InterPro"/>
</dbReference>
<keyword evidence="3" id="KW-0597">Phosphoprotein</keyword>
<dbReference type="InterPro" id="IPR011712">
    <property type="entry name" value="Sig_transdc_His_kin_sub3_dim/P"/>
</dbReference>
<dbReference type="CDD" id="cd16917">
    <property type="entry name" value="HATPase_UhpB-NarQ-NarX-like"/>
    <property type="match status" value="1"/>
</dbReference>
<dbReference type="GO" id="GO:0000155">
    <property type="term" value="F:phosphorelay sensor kinase activity"/>
    <property type="evidence" value="ECO:0007669"/>
    <property type="project" value="InterPro"/>
</dbReference>
<evidence type="ECO:0000313" key="12">
    <source>
        <dbReference type="Proteomes" id="UP000543419"/>
    </source>
</evidence>
<evidence type="ECO:0000256" key="5">
    <source>
        <dbReference type="ARBA" id="ARBA00022741"/>
    </source>
</evidence>
<dbReference type="GO" id="GO:0005524">
    <property type="term" value="F:ATP binding"/>
    <property type="evidence" value="ECO:0007669"/>
    <property type="project" value="UniProtKB-KW"/>
</dbReference>
<comment type="catalytic activity">
    <reaction evidence="1">
        <text>ATP + protein L-histidine = ADP + protein N-phospho-L-histidine.</text>
        <dbReference type="EC" id="2.7.13.3"/>
    </reaction>
</comment>
<sequence length="444" mass="48300">MGDAPLELRKPGGMLVYGLPAAVTLFMLRMLWATKRDSVPSDHSYWAMHTPIVFMLLAAAVLAGGIALVWRYERPEWVMAGVLVPALLLDLAGVGEWAPIMPMIAYWALIMTVAGDLRVLCFGLVSCMVLGSQAFAGDAWRQAGWSIWLDVLPGMLPMMVIGVLGYAVRNRRLSALAIQREHDERLRADMLARQRDAAVQRSGIVGEMHDSVGHDLTTIITLAQGLAEQLDGRDVEPEIMQAIDAIRDIAKSGLQDTRHALRALTATDTDLPGTPTVTSDTRPYEMNHYAIGESESRYTWDDIRPVLAHVRVSGVIATFTETGRRSEDPDQADLCFRVTREAVTNAVRHAPGLAHLNVSWDHATDGSMIATITNDGSTNLPKPSDDAGGTGLARIADALARAGGSLRYGPDGAETGVWRVTAMLTSVRPTRERGDVDDEHHAGR</sequence>
<feature type="transmembrane region" description="Helical" evidence="9">
    <location>
        <begin position="104"/>
        <end position="131"/>
    </location>
</feature>
<keyword evidence="6 11" id="KW-0418">Kinase</keyword>
<evidence type="ECO:0000256" key="6">
    <source>
        <dbReference type="ARBA" id="ARBA00022777"/>
    </source>
</evidence>
<evidence type="ECO:0000313" key="11">
    <source>
        <dbReference type="EMBL" id="NMM99196.1"/>
    </source>
</evidence>
<feature type="transmembrane region" description="Helical" evidence="9">
    <location>
        <begin position="77"/>
        <end position="98"/>
    </location>
</feature>
<feature type="transmembrane region" description="Helical" evidence="9">
    <location>
        <begin position="143"/>
        <end position="168"/>
    </location>
</feature>
<evidence type="ECO:0000256" key="4">
    <source>
        <dbReference type="ARBA" id="ARBA00022679"/>
    </source>
</evidence>
<keyword evidence="7" id="KW-0067">ATP-binding</keyword>
<feature type="transmembrane region" description="Helical" evidence="9">
    <location>
        <begin position="12"/>
        <end position="32"/>
    </location>
</feature>
<dbReference type="GO" id="GO:0016020">
    <property type="term" value="C:membrane"/>
    <property type="evidence" value="ECO:0007669"/>
    <property type="project" value="InterPro"/>
</dbReference>
<dbReference type="RefSeq" id="WP_240951123.1">
    <property type="nucleotide sequence ID" value="NZ_JAAIIG010000015.1"/>
</dbReference>
<keyword evidence="4" id="KW-0808">Transferase</keyword>
<dbReference type="InterPro" id="IPR036890">
    <property type="entry name" value="HATPase_C_sf"/>
</dbReference>
<keyword evidence="5" id="KW-0547">Nucleotide-binding</keyword>
<keyword evidence="12" id="KW-1185">Reference proteome</keyword>
<dbReference type="Proteomes" id="UP000543419">
    <property type="component" value="Unassembled WGS sequence"/>
</dbReference>
<dbReference type="PANTHER" id="PTHR24421:SF10">
    <property type="entry name" value="NITRATE_NITRITE SENSOR PROTEIN NARQ"/>
    <property type="match status" value="1"/>
</dbReference>
<dbReference type="EMBL" id="JAAIIG010000015">
    <property type="protein sequence ID" value="NMM99196.1"/>
    <property type="molecule type" value="Genomic_DNA"/>
</dbReference>
<dbReference type="Pfam" id="PF07730">
    <property type="entry name" value="HisKA_3"/>
    <property type="match status" value="1"/>
</dbReference>
<gene>
    <name evidence="11" type="ORF">G1C97_2154</name>
</gene>
<evidence type="ECO:0000256" key="2">
    <source>
        <dbReference type="ARBA" id="ARBA00012438"/>
    </source>
</evidence>
<evidence type="ECO:0000256" key="9">
    <source>
        <dbReference type="SAM" id="Phobius"/>
    </source>
</evidence>
<keyword evidence="8" id="KW-0902">Two-component regulatory system</keyword>
<keyword evidence="9" id="KW-1133">Transmembrane helix</keyword>
<proteinExistence type="predicted"/>
<protein>
    <recommendedName>
        <fullName evidence="2">histidine kinase</fullName>
        <ecNumber evidence="2">2.7.13.3</ecNumber>
    </recommendedName>
</protein>
<keyword evidence="9" id="KW-0812">Transmembrane</keyword>
<evidence type="ECO:0000256" key="7">
    <source>
        <dbReference type="ARBA" id="ARBA00022840"/>
    </source>
</evidence>
<feature type="domain" description="Signal transduction histidine kinase subgroup 3 dimerisation and phosphoacceptor" evidence="10">
    <location>
        <begin position="201"/>
        <end position="266"/>
    </location>
</feature>
<name>A0A7Y0HXB3_9BIFI</name>
<accession>A0A7Y0HXB3</accession>
<keyword evidence="9" id="KW-0472">Membrane</keyword>
<reference evidence="11 12" key="1">
    <citation type="submission" date="2020-02" db="EMBL/GenBank/DDBJ databases">
        <title>Characterization of phylogenetic diversity of novel bifidobacterial species isolated in Czech ZOOs.</title>
        <authorList>
            <person name="Lugli G.A."/>
            <person name="Vera N.B."/>
            <person name="Ventura M."/>
        </authorList>
    </citation>
    <scope>NUCLEOTIDE SEQUENCE [LARGE SCALE GENOMIC DNA]</scope>
    <source>
        <strain evidence="11 12">DSM 109959</strain>
    </source>
</reference>